<dbReference type="Pfam" id="PF13193">
    <property type="entry name" value="AMP-binding_C"/>
    <property type="match status" value="1"/>
</dbReference>
<dbReference type="InterPro" id="IPR045851">
    <property type="entry name" value="AMP-bd_C_sf"/>
</dbReference>
<evidence type="ECO:0008006" key="7">
    <source>
        <dbReference type="Google" id="ProtNLM"/>
    </source>
</evidence>
<reference evidence="6" key="1">
    <citation type="journal article" date="2018" name="Nat. Microbiol.">
        <title>Leveraging single-cell genomics to expand the fungal tree of life.</title>
        <authorList>
            <person name="Ahrendt S.R."/>
            <person name="Quandt C.A."/>
            <person name="Ciobanu D."/>
            <person name="Clum A."/>
            <person name="Salamov A."/>
            <person name="Andreopoulos B."/>
            <person name="Cheng J.F."/>
            <person name="Woyke T."/>
            <person name="Pelin A."/>
            <person name="Henrissat B."/>
            <person name="Reynolds N.K."/>
            <person name="Benny G.L."/>
            <person name="Smith M.E."/>
            <person name="James T.Y."/>
            <person name="Grigoriev I.V."/>
        </authorList>
    </citation>
    <scope>NUCLEOTIDE SEQUENCE [LARGE SCALE GENOMIC DNA]</scope>
    <source>
        <strain evidence="6">ATCC 52028</strain>
    </source>
</reference>
<dbReference type="OrthoDB" id="1706066at2759"/>
<proteinExistence type="inferred from homology"/>
<evidence type="ECO:0000313" key="6">
    <source>
        <dbReference type="Proteomes" id="UP000274922"/>
    </source>
</evidence>
<dbReference type="PANTHER" id="PTHR43347:SF3">
    <property type="entry name" value="ACYL-COA SYNTHETASE SHORT-CHAIN FAMILY MEMBER 3, MITOCHONDRIAL"/>
    <property type="match status" value="1"/>
</dbReference>
<dbReference type="Pfam" id="PF16177">
    <property type="entry name" value="ACAS_N"/>
    <property type="match status" value="1"/>
</dbReference>
<dbReference type="AlphaFoldDB" id="A0A4P9X1P5"/>
<comment type="similarity">
    <text evidence="1">Belongs to the ATP-dependent AMP-binding enzyme family.</text>
</comment>
<dbReference type="InterPro" id="IPR000873">
    <property type="entry name" value="AMP-dep_synth/lig_dom"/>
</dbReference>
<name>A0A4P9X1P5_9FUNG</name>
<dbReference type="InterPro" id="IPR032387">
    <property type="entry name" value="ACAS_N"/>
</dbReference>
<dbReference type="InterPro" id="IPR042099">
    <property type="entry name" value="ANL_N_sf"/>
</dbReference>
<feature type="domain" description="AMP-binding enzyme C-terminal" evidence="3">
    <location>
        <begin position="529"/>
        <end position="622"/>
    </location>
</feature>
<protein>
    <recommendedName>
        <fullName evidence="7">Acetyl-CoA synthetase-like protein</fullName>
    </recommendedName>
</protein>
<evidence type="ECO:0000313" key="5">
    <source>
        <dbReference type="EMBL" id="RKO98828.1"/>
    </source>
</evidence>
<accession>A0A4P9X1P5</accession>
<dbReference type="PROSITE" id="PS00455">
    <property type="entry name" value="AMP_BINDING"/>
    <property type="match status" value="1"/>
</dbReference>
<sequence length="668" mass="72938">MDQKQLHQQAAQDPEAFWGAAAKDIRWIREPTQVLDRAADQHTSPGWRWFPDGQLNTCANCVDRHVDEGHGDRTALIWDSTVAQAQRRMTYAQLLVEVNHAAHMLREEGLRKGDAVIIYMPMIPEAVVAMLACARLGAVHSVVFGGFAPAELAKRITDCAPTFIIAANCGREPKREINYLALLRTAIAQSGLTPKKKIYYFRPFGPTDLQPGEASWDELIQNHLAGRASVTVAPEPMAASDPLYLLYTSGSTGVPKGVVREHGPNAVQLRWTMQHVFGMRPGDVFFAASDIGWVVGHSFIVYGPLLSGLTTVLFEGKPTYPNAGVFWRIVRDYGVHTLYTAPTALRAVKREDPEGELIPQNAMPTLRNIFLVGERTDPDTILHFQDRLQIPLRDTFWQTETGSIVASSMAMPAGQTATTPIPGVAGLPVPGWDVVVLDETTGQPYPRPTTPGATTPVGNLAVRTPLPPGAFPTLWRNHAGYMASYFKKFPGFYDLSDAGIMDADGRISVLARTDDLINTAGHRLSTGGMEEIVAGHPAIAECAVVGIRDELKGEVPICFAVFKRVTPTAPTAPGSTAAAATDGDEEAVRVALQKKVRAEMGAFACFTHVYFVHNLPKTRSGKVLRRTLRAICNGQAYQIPPTIEDDHVLVEIETLVRRHNQGQAASKL</sequence>
<feature type="domain" description="AMP-dependent synthetase/ligase" evidence="2">
    <location>
        <begin position="68"/>
        <end position="465"/>
    </location>
</feature>
<evidence type="ECO:0000259" key="4">
    <source>
        <dbReference type="Pfam" id="PF16177"/>
    </source>
</evidence>
<dbReference type="Gene3D" id="3.30.300.30">
    <property type="match status" value="1"/>
</dbReference>
<dbReference type="SUPFAM" id="SSF56801">
    <property type="entry name" value="Acetyl-CoA synthetase-like"/>
    <property type="match status" value="1"/>
</dbReference>
<gene>
    <name evidence="5" type="ORF">CXG81DRAFT_28370</name>
</gene>
<keyword evidence="6" id="KW-1185">Reference proteome</keyword>
<dbReference type="InterPro" id="IPR020845">
    <property type="entry name" value="AMP-binding_CS"/>
</dbReference>
<dbReference type="GO" id="GO:0050218">
    <property type="term" value="F:propionate-CoA ligase activity"/>
    <property type="evidence" value="ECO:0007669"/>
    <property type="project" value="TreeGrafter"/>
</dbReference>
<evidence type="ECO:0000256" key="1">
    <source>
        <dbReference type="ARBA" id="ARBA00006432"/>
    </source>
</evidence>
<dbReference type="InterPro" id="IPR025110">
    <property type="entry name" value="AMP-bd_C"/>
</dbReference>
<dbReference type="STRING" id="1555241.A0A4P9X1P5"/>
<dbReference type="Proteomes" id="UP000274922">
    <property type="component" value="Unassembled WGS sequence"/>
</dbReference>
<dbReference type="PANTHER" id="PTHR43347">
    <property type="entry name" value="ACYL-COA SYNTHETASE"/>
    <property type="match status" value="1"/>
</dbReference>
<evidence type="ECO:0000259" key="2">
    <source>
        <dbReference type="Pfam" id="PF00501"/>
    </source>
</evidence>
<feature type="domain" description="Acetyl-coenzyme A synthetase N-terminal" evidence="4">
    <location>
        <begin position="4"/>
        <end position="61"/>
    </location>
</feature>
<dbReference type="Pfam" id="PF00501">
    <property type="entry name" value="AMP-binding"/>
    <property type="match status" value="1"/>
</dbReference>
<dbReference type="Gene3D" id="3.40.50.12780">
    <property type="entry name" value="N-terminal domain of ligase-like"/>
    <property type="match status" value="1"/>
</dbReference>
<evidence type="ECO:0000259" key="3">
    <source>
        <dbReference type="Pfam" id="PF13193"/>
    </source>
</evidence>
<organism evidence="5 6">
    <name type="scientific">Caulochytrium protostelioides</name>
    <dbReference type="NCBI Taxonomy" id="1555241"/>
    <lineage>
        <taxon>Eukaryota</taxon>
        <taxon>Fungi</taxon>
        <taxon>Fungi incertae sedis</taxon>
        <taxon>Chytridiomycota</taxon>
        <taxon>Chytridiomycota incertae sedis</taxon>
        <taxon>Chytridiomycetes</taxon>
        <taxon>Caulochytriales</taxon>
        <taxon>Caulochytriaceae</taxon>
        <taxon>Caulochytrium</taxon>
    </lineage>
</organism>
<dbReference type="EMBL" id="ML014356">
    <property type="protein sequence ID" value="RKO98828.1"/>
    <property type="molecule type" value="Genomic_DNA"/>
</dbReference>